<sequence>MPRGEELNRYQQEEHFRAPPPRENYRMDRFNPENYFETNHYVHGGGVVVKSVRLTEMPITHPLTKAMQQESPHVME</sequence>
<comment type="caution">
    <text evidence="2">The sequence shown here is derived from an EMBL/GenBank/DDBJ whole genome shotgun (WGS) entry which is preliminary data.</text>
</comment>
<accession>A0A5B7CGM8</accession>
<evidence type="ECO:0000313" key="2">
    <source>
        <dbReference type="EMBL" id="MPC08832.1"/>
    </source>
</evidence>
<dbReference type="AlphaFoldDB" id="A0A5B7CGM8"/>
<gene>
    <name evidence="2" type="ORF">E2C01_001426</name>
</gene>
<evidence type="ECO:0000313" key="3">
    <source>
        <dbReference type="Proteomes" id="UP000324222"/>
    </source>
</evidence>
<name>A0A5B7CGM8_PORTR</name>
<dbReference type="Proteomes" id="UP000324222">
    <property type="component" value="Unassembled WGS sequence"/>
</dbReference>
<dbReference type="EMBL" id="VSRR010000045">
    <property type="protein sequence ID" value="MPC08832.1"/>
    <property type="molecule type" value="Genomic_DNA"/>
</dbReference>
<keyword evidence="3" id="KW-1185">Reference proteome</keyword>
<organism evidence="2 3">
    <name type="scientific">Portunus trituberculatus</name>
    <name type="common">Swimming crab</name>
    <name type="synonym">Neptunus trituberculatus</name>
    <dbReference type="NCBI Taxonomy" id="210409"/>
    <lineage>
        <taxon>Eukaryota</taxon>
        <taxon>Metazoa</taxon>
        <taxon>Ecdysozoa</taxon>
        <taxon>Arthropoda</taxon>
        <taxon>Crustacea</taxon>
        <taxon>Multicrustacea</taxon>
        <taxon>Malacostraca</taxon>
        <taxon>Eumalacostraca</taxon>
        <taxon>Eucarida</taxon>
        <taxon>Decapoda</taxon>
        <taxon>Pleocyemata</taxon>
        <taxon>Brachyura</taxon>
        <taxon>Eubrachyura</taxon>
        <taxon>Portunoidea</taxon>
        <taxon>Portunidae</taxon>
        <taxon>Portuninae</taxon>
        <taxon>Portunus</taxon>
    </lineage>
</organism>
<proteinExistence type="predicted"/>
<evidence type="ECO:0000256" key="1">
    <source>
        <dbReference type="SAM" id="MobiDB-lite"/>
    </source>
</evidence>
<dbReference type="OrthoDB" id="6373188at2759"/>
<feature type="region of interest" description="Disordered" evidence="1">
    <location>
        <begin position="1"/>
        <end position="28"/>
    </location>
</feature>
<reference evidence="2 3" key="1">
    <citation type="submission" date="2019-05" db="EMBL/GenBank/DDBJ databases">
        <title>Another draft genome of Portunus trituberculatus and its Hox gene families provides insights of decapod evolution.</title>
        <authorList>
            <person name="Jeong J.-H."/>
            <person name="Song I."/>
            <person name="Kim S."/>
            <person name="Choi T."/>
            <person name="Kim D."/>
            <person name="Ryu S."/>
            <person name="Kim W."/>
        </authorList>
    </citation>
    <scope>NUCLEOTIDE SEQUENCE [LARGE SCALE GENOMIC DNA]</scope>
    <source>
        <tissue evidence="2">Muscle</tissue>
    </source>
</reference>
<protein>
    <submittedName>
        <fullName evidence="2">Uncharacterized protein</fullName>
    </submittedName>
</protein>
<feature type="compositionally biased region" description="Basic and acidic residues" evidence="1">
    <location>
        <begin position="1"/>
        <end position="17"/>
    </location>
</feature>